<evidence type="ECO:0000313" key="3">
    <source>
        <dbReference type="EMBL" id="OKY93136.1"/>
    </source>
</evidence>
<feature type="compositionally biased region" description="Basic residues" evidence="1">
    <location>
        <begin position="423"/>
        <end position="434"/>
    </location>
</feature>
<proteinExistence type="predicted"/>
<accession>A0A1Q6F2U4</accession>
<feature type="compositionally biased region" description="Basic and acidic residues" evidence="1">
    <location>
        <begin position="375"/>
        <end position="394"/>
    </location>
</feature>
<evidence type="ECO:0000313" key="4">
    <source>
        <dbReference type="Proteomes" id="UP000187417"/>
    </source>
</evidence>
<evidence type="ECO:0000259" key="2">
    <source>
        <dbReference type="Pfam" id="PF03432"/>
    </source>
</evidence>
<dbReference type="STRING" id="28117.BHV66_09970"/>
<dbReference type="Proteomes" id="UP000187417">
    <property type="component" value="Unassembled WGS sequence"/>
</dbReference>
<dbReference type="EMBL" id="MNQH01000044">
    <property type="protein sequence ID" value="OKY93136.1"/>
    <property type="molecule type" value="Genomic_DNA"/>
</dbReference>
<dbReference type="Pfam" id="PF03432">
    <property type="entry name" value="Relaxase"/>
    <property type="match status" value="1"/>
</dbReference>
<dbReference type="RefSeq" id="WP_278339523.1">
    <property type="nucleotide sequence ID" value="NZ_CAJJWD010000019.1"/>
</dbReference>
<organism evidence="3 4">
    <name type="scientific">Alistipes putredinis</name>
    <dbReference type="NCBI Taxonomy" id="28117"/>
    <lineage>
        <taxon>Bacteria</taxon>
        <taxon>Pseudomonadati</taxon>
        <taxon>Bacteroidota</taxon>
        <taxon>Bacteroidia</taxon>
        <taxon>Bacteroidales</taxon>
        <taxon>Rikenellaceae</taxon>
        <taxon>Alistipes</taxon>
    </lineage>
</organism>
<dbReference type="AlphaFoldDB" id="A0A1Q6F2U4"/>
<comment type="caution">
    <text evidence="3">The sequence shown here is derived from an EMBL/GenBank/DDBJ whole genome shotgun (WGS) entry which is preliminary data.</text>
</comment>
<feature type="region of interest" description="Disordered" evidence="1">
    <location>
        <begin position="358"/>
        <end position="434"/>
    </location>
</feature>
<name>A0A1Q6F2U4_9BACT</name>
<gene>
    <name evidence="3" type="ORF">BHV66_09970</name>
</gene>
<sequence>MVARITSGATPAGALYYNKDKIDRGEGRFLAAFNTPMQVTDERHFDIREALRCFEPYLEANRRTKNPVFHASLNPAPEDRLSNDELRQIAREYMERMGYGAQPCFVFLHEDIERRHIHIVSLRVGLDGRKLAHDFEARRSREILDALERRYGLRPAAEGDAKQTYDTLSKLDYTKSDLKRQLASLVRSTLHRYRCTSFGELRTLLEYFNVSIEECRGTAHGHEYAGILYGALDDDATPQGVPIKSSRIGRDVGHRTLERYYARSREALRDSAALDGTRQTVVRVLGAARSPEEFCRLLEAEGITVVLRRTDAGRIYGTTFIDHRAGVAVNGSRLGREFAANGLAAHFDAGQAEQRMQEAEEVQEQTQEIPQGGQPERRREYPPAQERGDTRRSTAVDGMGLEELFDLLAAGRQEEYEEPIPRERRRRKKRRAKR</sequence>
<protein>
    <recommendedName>
        <fullName evidence="2">MobA/VirD2-like nuclease domain-containing protein</fullName>
    </recommendedName>
</protein>
<reference evidence="3 4" key="1">
    <citation type="journal article" date="2016" name="Nat. Biotechnol.">
        <title>Measurement of bacterial replication rates in microbial communities.</title>
        <authorList>
            <person name="Brown C.T."/>
            <person name="Olm M.R."/>
            <person name="Thomas B.C."/>
            <person name="Banfield J.F."/>
        </authorList>
    </citation>
    <scope>NUCLEOTIDE SEQUENCE [LARGE SCALE GENOMIC DNA]</scope>
    <source>
        <strain evidence="3">CAG:67_53_122</strain>
    </source>
</reference>
<evidence type="ECO:0000256" key="1">
    <source>
        <dbReference type="SAM" id="MobiDB-lite"/>
    </source>
</evidence>
<feature type="domain" description="MobA/VirD2-like nuclease" evidence="2">
    <location>
        <begin position="45"/>
        <end position="153"/>
    </location>
</feature>
<dbReference type="NCBIfam" id="NF041325">
    <property type="entry name" value="Bacteroid_MobB"/>
    <property type="match status" value="1"/>
</dbReference>
<dbReference type="InterPro" id="IPR005094">
    <property type="entry name" value="Endonuclease_MobA/VirD2"/>
</dbReference>